<sequence length="183" mass="21056">MATDILLFAIISGLSKEYIDSKFFEMSQNLDKMKFSLLYETQKQGSNIQTQVIMNSSSNKAPNKTLSEAQEIYKEIFPSDNLQNFKDFDDKLNDEDERDNLKNLFELLIYDEKDINACIRKTLSEVIAPVVQQHYSGAGRMIRGEDVIQKKYGDSDQTQNLRSSIRSFLANFGDRDGTKRKRA</sequence>
<protein>
    <submittedName>
        <fullName evidence="1">Uncharacterized protein</fullName>
    </submittedName>
</protein>
<reference evidence="1" key="2">
    <citation type="submission" date="2023-03" db="EMBL/GenBank/DDBJ databases">
        <authorList>
            <person name="Inwood S.N."/>
            <person name="Skelly J.G."/>
            <person name="Guhlin J."/>
            <person name="Harrop T.W.R."/>
            <person name="Goldson S.G."/>
            <person name="Dearden P.K."/>
        </authorList>
    </citation>
    <scope>NUCLEOTIDE SEQUENCE</scope>
    <source>
        <strain evidence="1">Lincoln</strain>
        <tissue evidence="1">Whole body</tissue>
    </source>
</reference>
<proteinExistence type="predicted"/>
<accession>A0AA39F2B5</accession>
<name>A0AA39F2B5_MICHY</name>
<dbReference type="EMBL" id="JAQQBR010001835">
    <property type="protein sequence ID" value="KAK0161643.1"/>
    <property type="molecule type" value="Genomic_DNA"/>
</dbReference>
<reference evidence="1" key="1">
    <citation type="journal article" date="2023" name="bioRxiv">
        <title>Scaffold-level genome assemblies of two parasitoid biocontrol wasps reveal the parthenogenesis mechanism and an associated novel virus.</title>
        <authorList>
            <person name="Inwood S."/>
            <person name="Skelly J."/>
            <person name="Guhlin J."/>
            <person name="Harrop T."/>
            <person name="Goldson S."/>
            <person name="Dearden P."/>
        </authorList>
    </citation>
    <scope>NUCLEOTIDE SEQUENCE</scope>
    <source>
        <strain evidence="1">Lincoln</strain>
        <tissue evidence="1">Whole body</tissue>
    </source>
</reference>
<gene>
    <name evidence="1" type="ORF">PV327_010096</name>
</gene>
<dbReference type="Proteomes" id="UP001168972">
    <property type="component" value="Unassembled WGS sequence"/>
</dbReference>
<evidence type="ECO:0000313" key="2">
    <source>
        <dbReference type="Proteomes" id="UP001168972"/>
    </source>
</evidence>
<keyword evidence="2" id="KW-1185">Reference proteome</keyword>
<evidence type="ECO:0000313" key="1">
    <source>
        <dbReference type="EMBL" id="KAK0161643.1"/>
    </source>
</evidence>
<comment type="caution">
    <text evidence="1">The sequence shown here is derived from an EMBL/GenBank/DDBJ whole genome shotgun (WGS) entry which is preliminary data.</text>
</comment>
<dbReference type="AlphaFoldDB" id="A0AA39F2B5"/>
<organism evidence="1 2">
    <name type="scientific">Microctonus hyperodae</name>
    <name type="common">Parasitoid wasp</name>
    <dbReference type="NCBI Taxonomy" id="165561"/>
    <lineage>
        <taxon>Eukaryota</taxon>
        <taxon>Metazoa</taxon>
        <taxon>Ecdysozoa</taxon>
        <taxon>Arthropoda</taxon>
        <taxon>Hexapoda</taxon>
        <taxon>Insecta</taxon>
        <taxon>Pterygota</taxon>
        <taxon>Neoptera</taxon>
        <taxon>Endopterygota</taxon>
        <taxon>Hymenoptera</taxon>
        <taxon>Apocrita</taxon>
        <taxon>Ichneumonoidea</taxon>
        <taxon>Braconidae</taxon>
        <taxon>Euphorinae</taxon>
        <taxon>Microctonus</taxon>
    </lineage>
</organism>